<gene>
    <name evidence="1" type="ORF">POPTR_007G044250</name>
</gene>
<proteinExistence type="predicted"/>
<protein>
    <submittedName>
        <fullName evidence="1">Uncharacterized protein</fullName>
    </submittedName>
</protein>
<sequence length="74" mass="8370">MFGILGHFQGEPRYQNPASFSPSKVSFCSCSCPCGWMNTGNSCFFIFIFFQAKNLRGKKETRLKKAREGHKNLG</sequence>
<name>A0A3N7GI50_POPTR</name>
<evidence type="ECO:0000313" key="1">
    <source>
        <dbReference type="EMBL" id="RQO92498.1"/>
    </source>
</evidence>
<accession>A0A3N7GI50</accession>
<organism evidence="1 2">
    <name type="scientific">Populus trichocarpa</name>
    <name type="common">Western balsam poplar</name>
    <name type="synonym">Populus balsamifera subsp. trichocarpa</name>
    <dbReference type="NCBI Taxonomy" id="3694"/>
    <lineage>
        <taxon>Eukaryota</taxon>
        <taxon>Viridiplantae</taxon>
        <taxon>Streptophyta</taxon>
        <taxon>Embryophyta</taxon>
        <taxon>Tracheophyta</taxon>
        <taxon>Spermatophyta</taxon>
        <taxon>Magnoliopsida</taxon>
        <taxon>eudicotyledons</taxon>
        <taxon>Gunneridae</taxon>
        <taxon>Pentapetalae</taxon>
        <taxon>rosids</taxon>
        <taxon>fabids</taxon>
        <taxon>Malpighiales</taxon>
        <taxon>Salicaceae</taxon>
        <taxon>Saliceae</taxon>
        <taxon>Populus</taxon>
    </lineage>
</organism>
<keyword evidence="2" id="KW-1185">Reference proteome</keyword>
<dbReference type="EMBL" id="CM009296">
    <property type="protein sequence ID" value="RQO92498.1"/>
    <property type="molecule type" value="Genomic_DNA"/>
</dbReference>
<reference evidence="1 2" key="1">
    <citation type="journal article" date="2006" name="Science">
        <title>The genome of black cottonwood, Populus trichocarpa (Torr. &amp; Gray).</title>
        <authorList>
            <person name="Tuskan G.A."/>
            <person name="Difazio S."/>
            <person name="Jansson S."/>
            <person name="Bohlmann J."/>
            <person name="Grigoriev I."/>
            <person name="Hellsten U."/>
            <person name="Putnam N."/>
            <person name="Ralph S."/>
            <person name="Rombauts S."/>
            <person name="Salamov A."/>
            <person name="Schein J."/>
            <person name="Sterck L."/>
            <person name="Aerts A."/>
            <person name="Bhalerao R.R."/>
            <person name="Bhalerao R.P."/>
            <person name="Blaudez D."/>
            <person name="Boerjan W."/>
            <person name="Brun A."/>
            <person name="Brunner A."/>
            <person name="Busov V."/>
            <person name="Campbell M."/>
            <person name="Carlson J."/>
            <person name="Chalot M."/>
            <person name="Chapman J."/>
            <person name="Chen G.L."/>
            <person name="Cooper D."/>
            <person name="Coutinho P.M."/>
            <person name="Couturier J."/>
            <person name="Covert S."/>
            <person name="Cronk Q."/>
            <person name="Cunningham R."/>
            <person name="Davis J."/>
            <person name="Degroeve S."/>
            <person name="Dejardin A."/>
            <person name="Depamphilis C."/>
            <person name="Detter J."/>
            <person name="Dirks B."/>
            <person name="Dubchak I."/>
            <person name="Duplessis S."/>
            <person name="Ehlting J."/>
            <person name="Ellis B."/>
            <person name="Gendler K."/>
            <person name="Goodstein D."/>
            <person name="Gribskov M."/>
            <person name="Grimwood J."/>
            <person name="Groover A."/>
            <person name="Gunter L."/>
            <person name="Hamberger B."/>
            <person name="Heinze B."/>
            <person name="Helariutta Y."/>
            <person name="Henrissat B."/>
            <person name="Holligan D."/>
            <person name="Holt R."/>
            <person name="Huang W."/>
            <person name="Islam-Faridi N."/>
            <person name="Jones S."/>
            <person name="Jones-Rhoades M."/>
            <person name="Jorgensen R."/>
            <person name="Joshi C."/>
            <person name="Kangasjarvi J."/>
            <person name="Karlsson J."/>
            <person name="Kelleher C."/>
            <person name="Kirkpatrick R."/>
            <person name="Kirst M."/>
            <person name="Kohler A."/>
            <person name="Kalluri U."/>
            <person name="Larimer F."/>
            <person name="Leebens-Mack J."/>
            <person name="Leple J.C."/>
            <person name="Locascio P."/>
            <person name="Lou Y."/>
            <person name="Lucas S."/>
            <person name="Martin F."/>
            <person name="Montanini B."/>
            <person name="Napoli C."/>
            <person name="Nelson D.R."/>
            <person name="Nelson C."/>
            <person name="Nieminen K."/>
            <person name="Nilsson O."/>
            <person name="Pereda V."/>
            <person name="Peter G."/>
            <person name="Philippe R."/>
            <person name="Pilate G."/>
            <person name="Poliakov A."/>
            <person name="Razumovskaya J."/>
            <person name="Richardson P."/>
            <person name="Rinaldi C."/>
            <person name="Ritland K."/>
            <person name="Rouze P."/>
            <person name="Ryaboy D."/>
            <person name="Schmutz J."/>
            <person name="Schrader J."/>
            <person name="Segerman B."/>
            <person name="Shin H."/>
            <person name="Siddiqui A."/>
            <person name="Sterky F."/>
            <person name="Terry A."/>
            <person name="Tsai C.J."/>
            <person name="Uberbacher E."/>
            <person name="Unneberg P."/>
            <person name="Vahala J."/>
            <person name="Wall K."/>
            <person name="Wessler S."/>
            <person name="Yang G."/>
            <person name="Yin T."/>
            <person name="Douglas C."/>
            <person name="Marra M."/>
            <person name="Sandberg G."/>
            <person name="Van de Peer Y."/>
            <person name="Rokhsar D."/>
        </authorList>
    </citation>
    <scope>NUCLEOTIDE SEQUENCE [LARGE SCALE GENOMIC DNA]</scope>
    <source>
        <strain evidence="2">cv. Nisqually</strain>
    </source>
</reference>
<dbReference type="AlphaFoldDB" id="A0A3N7GI50"/>
<dbReference type="InParanoid" id="A0A3N7GI50"/>
<evidence type="ECO:0000313" key="2">
    <source>
        <dbReference type="Proteomes" id="UP000006729"/>
    </source>
</evidence>
<dbReference type="Proteomes" id="UP000006729">
    <property type="component" value="Chromosome 7"/>
</dbReference>